<protein>
    <recommendedName>
        <fullName evidence="6">hAT-like transposase RNase-H fold domain-containing protein</fullName>
    </recommendedName>
</protein>
<comment type="caution">
    <text evidence="2">The sequence shown here is derived from an EMBL/GenBank/DDBJ whole genome shotgun (WGS) entry which is preliminary data.</text>
</comment>
<proteinExistence type="predicted"/>
<accession>A0A5B0LMP6</accession>
<sequence length="167" mass="18331">MALPIYISLIKTIYGVRSQYNSAQLITAADEMVNKLTKYLLLALEKPAPICAMILDPRIKLSYFEKNKSFFLEHKIPDMTPENALAIFKSEAKSFDRSPSRTGKPTLTQKNDKFKAKTKAVKARKLTSIKDGLAVPVGRYPGPVGGIAVISGANSDASKSTETEMGY</sequence>
<feature type="compositionally biased region" description="Polar residues" evidence="1">
    <location>
        <begin position="100"/>
        <end position="109"/>
    </location>
</feature>
<evidence type="ECO:0000256" key="1">
    <source>
        <dbReference type="SAM" id="MobiDB-lite"/>
    </source>
</evidence>
<organism evidence="2 4">
    <name type="scientific">Puccinia graminis f. sp. tritici</name>
    <dbReference type="NCBI Taxonomy" id="56615"/>
    <lineage>
        <taxon>Eukaryota</taxon>
        <taxon>Fungi</taxon>
        <taxon>Dikarya</taxon>
        <taxon>Basidiomycota</taxon>
        <taxon>Pucciniomycotina</taxon>
        <taxon>Pucciniomycetes</taxon>
        <taxon>Pucciniales</taxon>
        <taxon>Pucciniaceae</taxon>
        <taxon>Puccinia</taxon>
    </lineage>
</organism>
<keyword evidence="4" id="KW-1185">Reference proteome</keyword>
<dbReference type="EMBL" id="VDEP01000443">
    <property type="protein sequence ID" value="KAA1080048.1"/>
    <property type="molecule type" value="Genomic_DNA"/>
</dbReference>
<dbReference type="Proteomes" id="UP000324748">
    <property type="component" value="Unassembled WGS sequence"/>
</dbReference>
<gene>
    <name evidence="2" type="ORF">PGT21_005689</name>
    <name evidence="3" type="ORF">PGTUg99_024853</name>
</gene>
<dbReference type="EMBL" id="VSWC01000196">
    <property type="protein sequence ID" value="KAA1065631.1"/>
    <property type="molecule type" value="Genomic_DNA"/>
</dbReference>
<dbReference type="OrthoDB" id="10494749at2759"/>
<evidence type="ECO:0000313" key="5">
    <source>
        <dbReference type="Proteomes" id="UP000325313"/>
    </source>
</evidence>
<evidence type="ECO:0000313" key="2">
    <source>
        <dbReference type="EMBL" id="KAA1065631.1"/>
    </source>
</evidence>
<feature type="region of interest" description="Disordered" evidence="1">
    <location>
        <begin position="93"/>
        <end position="114"/>
    </location>
</feature>
<dbReference type="AlphaFoldDB" id="A0A5B0LMP6"/>
<evidence type="ECO:0000313" key="3">
    <source>
        <dbReference type="EMBL" id="KAA1080048.1"/>
    </source>
</evidence>
<evidence type="ECO:0008006" key="6">
    <source>
        <dbReference type="Google" id="ProtNLM"/>
    </source>
</evidence>
<evidence type="ECO:0000313" key="4">
    <source>
        <dbReference type="Proteomes" id="UP000324748"/>
    </source>
</evidence>
<reference evidence="4 5" key="1">
    <citation type="submission" date="2019-05" db="EMBL/GenBank/DDBJ databases">
        <title>Emergence of the Ug99 lineage of the wheat stem rust pathogen through somatic hybridization.</title>
        <authorList>
            <person name="Li F."/>
            <person name="Upadhyaya N.M."/>
            <person name="Sperschneider J."/>
            <person name="Matny O."/>
            <person name="Nguyen-Phuc H."/>
            <person name="Mago R."/>
            <person name="Raley C."/>
            <person name="Miller M.E."/>
            <person name="Silverstein K.A.T."/>
            <person name="Henningsen E."/>
            <person name="Hirsch C.D."/>
            <person name="Visser B."/>
            <person name="Pretorius Z.A."/>
            <person name="Steffenson B.J."/>
            <person name="Schwessinger B."/>
            <person name="Dodds P.N."/>
            <person name="Figueroa M."/>
        </authorList>
    </citation>
    <scope>NUCLEOTIDE SEQUENCE [LARGE SCALE GENOMIC DNA]</scope>
    <source>
        <strain evidence="2">21-0</strain>
        <strain evidence="3 5">Ug99</strain>
    </source>
</reference>
<dbReference type="Proteomes" id="UP000325313">
    <property type="component" value="Unassembled WGS sequence"/>
</dbReference>
<name>A0A5B0LMP6_PUCGR</name>